<accession>A0A437JLR0</accession>
<protein>
    <submittedName>
        <fullName evidence="1">Uncharacterized protein</fullName>
    </submittedName>
</protein>
<sequence>MLKSLLKLLPGKSSASEKTPDLVFQVSAPTHLEEPDSSVLDVAASLIVVEGLPAPDWRAVGSWVSSISDPAAQAKAWSDAEVAWLAHMQEALGPRYHLAQHEYAVLLSPLEPRVAAATVQFMTKTLSR</sequence>
<gene>
    <name evidence="1" type="ORF">ENE75_23645</name>
</gene>
<evidence type="ECO:0000313" key="2">
    <source>
        <dbReference type="Proteomes" id="UP000288178"/>
    </source>
</evidence>
<dbReference type="EMBL" id="SACT01000013">
    <property type="protein sequence ID" value="RVT47699.1"/>
    <property type="molecule type" value="Genomic_DNA"/>
</dbReference>
<evidence type="ECO:0000313" key="1">
    <source>
        <dbReference type="EMBL" id="RVT47699.1"/>
    </source>
</evidence>
<name>A0A437JLR0_9BURK</name>
<dbReference type="AlphaFoldDB" id="A0A437JLR0"/>
<dbReference type="Proteomes" id="UP000288178">
    <property type="component" value="Unassembled WGS sequence"/>
</dbReference>
<proteinExistence type="predicted"/>
<dbReference type="OrthoDB" id="256673at2"/>
<organism evidence="1 2">
    <name type="scientific">Rubrivivax albus</name>
    <dbReference type="NCBI Taxonomy" id="2499835"/>
    <lineage>
        <taxon>Bacteria</taxon>
        <taxon>Pseudomonadati</taxon>
        <taxon>Pseudomonadota</taxon>
        <taxon>Betaproteobacteria</taxon>
        <taxon>Burkholderiales</taxon>
        <taxon>Sphaerotilaceae</taxon>
        <taxon>Rubrivivax</taxon>
    </lineage>
</organism>
<reference evidence="1 2" key="1">
    <citation type="submission" date="2019-01" db="EMBL/GenBank/DDBJ databases">
        <authorList>
            <person name="Chen W.-M."/>
        </authorList>
    </citation>
    <scope>NUCLEOTIDE SEQUENCE [LARGE SCALE GENOMIC DNA]</scope>
    <source>
        <strain evidence="1 2">ICH-3</strain>
    </source>
</reference>
<keyword evidence="2" id="KW-1185">Reference proteome</keyword>
<dbReference type="RefSeq" id="WP_128201354.1">
    <property type="nucleotide sequence ID" value="NZ_SACT01000013.1"/>
</dbReference>
<comment type="caution">
    <text evidence="1">The sequence shown here is derived from an EMBL/GenBank/DDBJ whole genome shotgun (WGS) entry which is preliminary data.</text>
</comment>